<organism evidence="2 3">
    <name type="scientific">Alloprevotella tannerae ATCC 51259</name>
    <dbReference type="NCBI Taxonomy" id="626522"/>
    <lineage>
        <taxon>Bacteria</taxon>
        <taxon>Pseudomonadati</taxon>
        <taxon>Bacteroidota</taxon>
        <taxon>Bacteroidia</taxon>
        <taxon>Bacteroidales</taxon>
        <taxon>Prevotellaceae</taxon>
        <taxon>Alloprevotella</taxon>
    </lineage>
</organism>
<dbReference type="HOGENOM" id="CLU_2790548_0_0_10"/>
<evidence type="ECO:0000313" key="3">
    <source>
        <dbReference type="Proteomes" id="UP000003460"/>
    </source>
</evidence>
<dbReference type="AlphaFoldDB" id="C9LKT1"/>
<dbReference type="EMBL" id="ACIJ02000031">
    <property type="protein sequence ID" value="EEX70310.1"/>
    <property type="molecule type" value="Genomic_DNA"/>
</dbReference>
<feature type="region of interest" description="Disordered" evidence="1">
    <location>
        <begin position="1"/>
        <end position="23"/>
    </location>
</feature>
<proteinExistence type="predicted"/>
<evidence type="ECO:0000256" key="1">
    <source>
        <dbReference type="SAM" id="MobiDB-lite"/>
    </source>
</evidence>
<reference evidence="2" key="1">
    <citation type="submission" date="2009-09" db="EMBL/GenBank/DDBJ databases">
        <authorList>
            <person name="Weinstock G."/>
            <person name="Sodergren E."/>
            <person name="Clifton S."/>
            <person name="Fulton L."/>
            <person name="Fulton B."/>
            <person name="Courtney L."/>
            <person name="Fronick C."/>
            <person name="Harrison M."/>
            <person name="Strong C."/>
            <person name="Farmer C."/>
            <person name="Delahaunty K."/>
            <person name="Markovic C."/>
            <person name="Hall O."/>
            <person name="Minx P."/>
            <person name="Tomlinson C."/>
            <person name="Mitreva M."/>
            <person name="Nelson J."/>
            <person name="Hou S."/>
            <person name="Wollam A."/>
            <person name="Pepin K.H."/>
            <person name="Johnson M."/>
            <person name="Bhonagiri V."/>
            <person name="Nash W.E."/>
            <person name="Warren W."/>
            <person name="Chinwalla A."/>
            <person name="Mardis E.R."/>
            <person name="Wilson R.K."/>
        </authorList>
    </citation>
    <scope>NUCLEOTIDE SEQUENCE [LARGE SCALE GENOMIC DNA]</scope>
    <source>
        <strain evidence="2">ATCC 51259</strain>
    </source>
</reference>
<protein>
    <submittedName>
        <fullName evidence="2">Uncharacterized protein</fullName>
    </submittedName>
</protein>
<gene>
    <name evidence="2" type="ORF">GCWU000325_02853</name>
</gene>
<sequence>MHHQDKQGDKEGAGENQQEVPQHKPIQLFYSDQQLHYFASKSTTIILKEEIFSRKGGHTRPMHLTKGQ</sequence>
<keyword evidence="3" id="KW-1185">Reference proteome</keyword>
<name>C9LKT1_9BACT</name>
<accession>C9LKT1</accession>
<evidence type="ECO:0000313" key="2">
    <source>
        <dbReference type="EMBL" id="EEX70310.1"/>
    </source>
</evidence>
<dbReference type="STRING" id="626522.GCWU000325_02853"/>
<feature type="compositionally biased region" description="Basic and acidic residues" evidence="1">
    <location>
        <begin position="1"/>
        <end position="13"/>
    </location>
</feature>
<comment type="caution">
    <text evidence="2">The sequence shown here is derived from an EMBL/GenBank/DDBJ whole genome shotgun (WGS) entry which is preliminary data.</text>
</comment>
<dbReference type="Proteomes" id="UP000003460">
    <property type="component" value="Unassembled WGS sequence"/>
</dbReference>